<keyword evidence="3" id="KW-0063">Aspartyl esterase</keyword>
<evidence type="ECO:0000256" key="4">
    <source>
        <dbReference type="ARBA" id="ARBA00023316"/>
    </source>
</evidence>
<evidence type="ECO:0000259" key="7">
    <source>
        <dbReference type="Pfam" id="PF01095"/>
    </source>
</evidence>
<accession>A0AAV6W149</accession>
<keyword evidence="2" id="KW-0378">Hydrolase</keyword>
<keyword evidence="6" id="KW-0812">Transmembrane</keyword>
<keyword evidence="4" id="KW-0961">Cell wall biogenesis/degradation</keyword>
<name>A0AAV6W149_9LAMI</name>
<feature type="domain" description="Pectinesterase catalytic" evidence="7">
    <location>
        <begin position="176"/>
        <end position="263"/>
    </location>
</feature>
<feature type="domain" description="Pectinesterase catalytic" evidence="7">
    <location>
        <begin position="51"/>
        <end position="174"/>
    </location>
</feature>
<sequence length="280" mass="31308">MTKSIIAAIVFFVTAAVTISMYLHFHQPSSSRKFRNIDNPRTPPQERKNVDATVSVTRPGAFKTVMEALQAAPVHATTKYVIHIEARSYNELVVVWENRTNIWLVGDGAEVTKITMARSYLTFSTYETATFCKLIISVQGAKFVAKGIAFENSASPGSQAVVLLSEASTSAFFRKEEFVANLGCPWFEYSTVIIMECNIDDIISPLGWGEWPPKPTDKLTHIEYKNRGPGANVNERVNWTGYHALDRAGEVEMYTVHQFIKGDAWLPPTEIPYYTGLTSL</sequence>
<evidence type="ECO:0000256" key="2">
    <source>
        <dbReference type="ARBA" id="ARBA00022801"/>
    </source>
</evidence>
<dbReference type="SUPFAM" id="SSF51126">
    <property type="entry name" value="Pectin lyase-like"/>
    <property type="match status" value="1"/>
</dbReference>
<dbReference type="InterPro" id="IPR012334">
    <property type="entry name" value="Pectin_lyas_fold"/>
</dbReference>
<dbReference type="EMBL" id="WHWC01000280">
    <property type="protein sequence ID" value="KAG8362814.1"/>
    <property type="molecule type" value="Genomic_DNA"/>
</dbReference>
<feature type="transmembrane region" description="Helical" evidence="6">
    <location>
        <begin position="6"/>
        <end position="25"/>
    </location>
</feature>
<dbReference type="InterPro" id="IPR011050">
    <property type="entry name" value="Pectin_lyase_fold/virulence"/>
</dbReference>
<evidence type="ECO:0000313" key="8">
    <source>
        <dbReference type="EMBL" id="KAG8362814.1"/>
    </source>
</evidence>
<dbReference type="Gene3D" id="2.160.20.10">
    <property type="entry name" value="Single-stranded right-handed beta-helix, Pectin lyase-like"/>
    <property type="match status" value="2"/>
</dbReference>
<organism evidence="8 9">
    <name type="scientific">Buddleja alternifolia</name>
    <dbReference type="NCBI Taxonomy" id="168488"/>
    <lineage>
        <taxon>Eukaryota</taxon>
        <taxon>Viridiplantae</taxon>
        <taxon>Streptophyta</taxon>
        <taxon>Embryophyta</taxon>
        <taxon>Tracheophyta</taxon>
        <taxon>Spermatophyta</taxon>
        <taxon>Magnoliopsida</taxon>
        <taxon>eudicotyledons</taxon>
        <taxon>Gunneridae</taxon>
        <taxon>Pentapetalae</taxon>
        <taxon>asterids</taxon>
        <taxon>lamiids</taxon>
        <taxon>Lamiales</taxon>
        <taxon>Scrophulariaceae</taxon>
        <taxon>Buddlejeae</taxon>
        <taxon>Buddleja</taxon>
    </lineage>
</organism>
<comment type="pathway">
    <text evidence="1">Glycan metabolism; pectin degradation; 2-dehydro-3-deoxy-D-gluconate from pectin: step 1/5.</text>
</comment>
<dbReference type="AlphaFoldDB" id="A0AAV6W149"/>
<protein>
    <recommendedName>
        <fullName evidence="7">Pectinesterase catalytic domain-containing protein</fullName>
    </recommendedName>
</protein>
<dbReference type="GO" id="GO:0030599">
    <property type="term" value="F:pectinesterase activity"/>
    <property type="evidence" value="ECO:0007669"/>
    <property type="project" value="UniProtKB-EC"/>
</dbReference>
<keyword evidence="9" id="KW-1185">Reference proteome</keyword>
<dbReference type="GO" id="GO:0042545">
    <property type="term" value="P:cell wall modification"/>
    <property type="evidence" value="ECO:0007669"/>
    <property type="project" value="InterPro"/>
</dbReference>
<gene>
    <name evidence="8" type="ORF">BUALT_BualtUnG0034700</name>
</gene>
<reference evidence="8" key="1">
    <citation type="submission" date="2019-10" db="EMBL/GenBank/DDBJ databases">
        <authorList>
            <person name="Zhang R."/>
            <person name="Pan Y."/>
            <person name="Wang J."/>
            <person name="Ma R."/>
            <person name="Yu S."/>
        </authorList>
    </citation>
    <scope>NUCLEOTIDE SEQUENCE</scope>
    <source>
        <strain evidence="8">LA-IB0</strain>
        <tissue evidence="8">Leaf</tissue>
    </source>
</reference>
<evidence type="ECO:0000256" key="1">
    <source>
        <dbReference type="ARBA" id="ARBA00005184"/>
    </source>
</evidence>
<comment type="caution">
    <text evidence="8">The sequence shown here is derived from an EMBL/GenBank/DDBJ whole genome shotgun (WGS) entry which is preliminary data.</text>
</comment>
<comment type="catalytic activity">
    <reaction evidence="5">
        <text>[(1-&gt;4)-alpha-D-galacturonosyl methyl ester](n) + n H2O = [(1-&gt;4)-alpha-D-galacturonosyl](n) + n methanol + n H(+)</text>
        <dbReference type="Rhea" id="RHEA:22380"/>
        <dbReference type="Rhea" id="RHEA-COMP:14570"/>
        <dbReference type="Rhea" id="RHEA-COMP:14573"/>
        <dbReference type="ChEBI" id="CHEBI:15377"/>
        <dbReference type="ChEBI" id="CHEBI:15378"/>
        <dbReference type="ChEBI" id="CHEBI:17790"/>
        <dbReference type="ChEBI" id="CHEBI:140522"/>
        <dbReference type="ChEBI" id="CHEBI:140523"/>
        <dbReference type="EC" id="3.1.1.11"/>
    </reaction>
</comment>
<keyword evidence="6" id="KW-0472">Membrane</keyword>
<evidence type="ECO:0000313" key="9">
    <source>
        <dbReference type="Proteomes" id="UP000826271"/>
    </source>
</evidence>
<evidence type="ECO:0000256" key="3">
    <source>
        <dbReference type="ARBA" id="ARBA00023085"/>
    </source>
</evidence>
<evidence type="ECO:0000256" key="5">
    <source>
        <dbReference type="ARBA" id="ARBA00047928"/>
    </source>
</evidence>
<dbReference type="Pfam" id="PF01095">
    <property type="entry name" value="Pectinesterase"/>
    <property type="match status" value="2"/>
</dbReference>
<proteinExistence type="predicted"/>
<dbReference type="PANTHER" id="PTHR31707">
    <property type="entry name" value="PECTINESTERASE"/>
    <property type="match status" value="1"/>
</dbReference>
<keyword evidence="6" id="KW-1133">Transmembrane helix</keyword>
<evidence type="ECO:0000256" key="6">
    <source>
        <dbReference type="SAM" id="Phobius"/>
    </source>
</evidence>
<dbReference type="InterPro" id="IPR000070">
    <property type="entry name" value="Pectinesterase_cat"/>
</dbReference>
<dbReference type="Proteomes" id="UP000826271">
    <property type="component" value="Unassembled WGS sequence"/>
</dbReference>